<gene>
    <name evidence="3" type="ORF">E7747_08470</name>
</gene>
<dbReference type="InterPro" id="IPR013766">
    <property type="entry name" value="Thioredoxin_domain"/>
</dbReference>
<dbReference type="SUPFAM" id="SSF52833">
    <property type="entry name" value="Thioredoxin-like"/>
    <property type="match status" value="1"/>
</dbReference>
<accession>A0A4P7W323</accession>
<dbReference type="RefSeq" id="WP_136415381.1">
    <property type="nucleotide sequence ID" value="NZ_CP039396.1"/>
</dbReference>
<evidence type="ECO:0000256" key="1">
    <source>
        <dbReference type="SAM" id="MobiDB-lite"/>
    </source>
</evidence>
<evidence type="ECO:0000313" key="4">
    <source>
        <dbReference type="Proteomes" id="UP000297149"/>
    </source>
</evidence>
<dbReference type="AlphaFoldDB" id="A0A4P7W323"/>
<protein>
    <submittedName>
        <fullName evidence="3">DUF5106 domain-containing protein</fullName>
    </submittedName>
</protein>
<dbReference type="Pfam" id="PF17127">
    <property type="entry name" value="DUF5106"/>
    <property type="match status" value="1"/>
</dbReference>
<dbReference type="Proteomes" id="UP000297149">
    <property type="component" value="Chromosome"/>
</dbReference>
<name>A0A4P7W323_9BACT</name>
<reference evidence="4" key="1">
    <citation type="submission" date="2019-02" db="EMBL/GenBank/DDBJ databases">
        <title>Isolation and identification of novel species under the genus Muribaculum.</title>
        <authorList>
            <person name="Miyake S."/>
            <person name="Ding Y."/>
            <person name="Low A."/>
            <person name="Soh M."/>
            <person name="Seedorf H."/>
        </authorList>
    </citation>
    <scope>NUCLEOTIDE SEQUENCE [LARGE SCALE GENOMIC DNA]</scope>
    <source>
        <strain evidence="4">H5</strain>
    </source>
</reference>
<dbReference type="EMBL" id="CP039396">
    <property type="protein sequence ID" value="QCD42311.1"/>
    <property type="molecule type" value="Genomic_DNA"/>
</dbReference>
<dbReference type="Gene3D" id="3.40.30.10">
    <property type="entry name" value="Glutaredoxin"/>
    <property type="match status" value="1"/>
</dbReference>
<sequence>MISKHTTLCSILISLCLLGCRQGDKVSDNNRSGNGEQKSVNTAELPMPDVPDSLQSVEERAAYVVAHYWDAMDFTDRALSLDTAFIEQNFANFAAILPMSPPDEADRAVATLVSRAGADPEAFSLIASTAEKYLDDPNSPMRDEETYIHFLRHISEAPFLSDVERIRPRHRLADALKNRPGSQAADFGFVDRSGSSTTLMRELAPNPLNLLIFYDPDCSQCKEIMGRLSALALPPEIGIIAVDVEDDHDAWQRTKDSLPARWQVGFATTPVLDDGLYVLAASPTLYLLDSTGKVILKDPPVDQAIAALTR</sequence>
<proteinExistence type="predicted"/>
<dbReference type="KEGG" id="ddb:E7747_08470"/>
<evidence type="ECO:0000313" key="3">
    <source>
        <dbReference type="EMBL" id="QCD42311.1"/>
    </source>
</evidence>
<keyword evidence="4" id="KW-1185">Reference proteome</keyword>
<dbReference type="InterPro" id="IPR033395">
    <property type="entry name" value="DUF5106"/>
</dbReference>
<organism evidence="3 4">
    <name type="scientific">Duncaniella dubosii</name>
    <dbReference type="NCBI Taxonomy" id="2518971"/>
    <lineage>
        <taxon>Bacteria</taxon>
        <taxon>Pseudomonadati</taxon>
        <taxon>Bacteroidota</taxon>
        <taxon>Bacteroidia</taxon>
        <taxon>Bacteroidales</taxon>
        <taxon>Muribaculaceae</taxon>
        <taxon>Duncaniella</taxon>
    </lineage>
</organism>
<feature type="region of interest" description="Disordered" evidence="1">
    <location>
        <begin position="27"/>
        <end position="51"/>
    </location>
</feature>
<feature type="compositionally biased region" description="Polar residues" evidence="1">
    <location>
        <begin position="29"/>
        <end position="42"/>
    </location>
</feature>
<dbReference type="InterPro" id="IPR036249">
    <property type="entry name" value="Thioredoxin-like_sf"/>
</dbReference>
<evidence type="ECO:0000259" key="2">
    <source>
        <dbReference type="PROSITE" id="PS51352"/>
    </source>
</evidence>
<feature type="domain" description="Thioredoxin" evidence="2">
    <location>
        <begin position="178"/>
        <end position="310"/>
    </location>
</feature>
<dbReference type="PROSITE" id="PS51352">
    <property type="entry name" value="THIOREDOXIN_2"/>
    <property type="match status" value="1"/>
</dbReference>